<comment type="caution">
    <text evidence="1">The sequence shown here is derived from an EMBL/GenBank/DDBJ whole genome shotgun (WGS) entry which is preliminary data.</text>
</comment>
<dbReference type="EMBL" id="JACASE010000014">
    <property type="protein sequence ID" value="KAF6410771.1"/>
    <property type="molecule type" value="Genomic_DNA"/>
</dbReference>
<keyword evidence="2" id="KW-1185">Reference proteome</keyword>
<gene>
    <name evidence="1" type="ORF">HJG63_009208</name>
</gene>
<name>A0A7J8CIS8_ROUAE</name>
<dbReference type="Proteomes" id="UP000593571">
    <property type="component" value="Unassembled WGS sequence"/>
</dbReference>
<proteinExistence type="predicted"/>
<organism evidence="1 2">
    <name type="scientific">Rousettus aegyptiacus</name>
    <name type="common">Egyptian fruit bat</name>
    <name type="synonym">Pteropus aegyptiacus</name>
    <dbReference type="NCBI Taxonomy" id="9407"/>
    <lineage>
        <taxon>Eukaryota</taxon>
        <taxon>Metazoa</taxon>
        <taxon>Chordata</taxon>
        <taxon>Craniata</taxon>
        <taxon>Vertebrata</taxon>
        <taxon>Euteleostomi</taxon>
        <taxon>Mammalia</taxon>
        <taxon>Eutheria</taxon>
        <taxon>Laurasiatheria</taxon>
        <taxon>Chiroptera</taxon>
        <taxon>Yinpterochiroptera</taxon>
        <taxon>Pteropodoidea</taxon>
        <taxon>Pteropodidae</taxon>
        <taxon>Rousettinae</taxon>
        <taxon>Rousettus</taxon>
    </lineage>
</organism>
<dbReference type="AlphaFoldDB" id="A0A7J8CIS8"/>
<protein>
    <submittedName>
        <fullName evidence="1">Uncharacterized protein</fullName>
    </submittedName>
</protein>
<accession>A0A7J8CIS8</accession>
<reference evidence="1 2" key="1">
    <citation type="journal article" date="2020" name="Nature">
        <title>Six reference-quality genomes reveal evolution of bat adaptations.</title>
        <authorList>
            <person name="Jebb D."/>
            <person name="Huang Z."/>
            <person name="Pippel M."/>
            <person name="Hughes G.M."/>
            <person name="Lavrichenko K."/>
            <person name="Devanna P."/>
            <person name="Winkler S."/>
            <person name="Jermiin L.S."/>
            <person name="Skirmuntt E.C."/>
            <person name="Katzourakis A."/>
            <person name="Burkitt-Gray L."/>
            <person name="Ray D.A."/>
            <person name="Sullivan K.A.M."/>
            <person name="Roscito J.G."/>
            <person name="Kirilenko B.M."/>
            <person name="Davalos L.M."/>
            <person name="Corthals A.P."/>
            <person name="Power M.L."/>
            <person name="Jones G."/>
            <person name="Ransome R.D."/>
            <person name="Dechmann D.K.N."/>
            <person name="Locatelli A.G."/>
            <person name="Puechmaille S.J."/>
            <person name="Fedrigo O."/>
            <person name="Jarvis E.D."/>
            <person name="Hiller M."/>
            <person name="Vernes S.C."/>
            <person name="Myers E.W."/>
            <person name="Teeling E.C."/>
        </authorList>
    </citation>
    <scope>NUCLEOTIDE SEQUENCE [LARGE SCALE GENOMIC DNA]</scope>
    <source>
        <strain evidence="1">MRouAeg1</strain>
        <tissue evidence="1">Muscle</tissue>
    </source>
</reference>
<evidence type="ECO:0000313" key="2">
    <source>
        <dbReference type="Proteomes" id="UP000593571"/>
    </source>
</evidence>
<sequence>MFSLNPRIMNRPTLRKNEVYGIPNCLQSCQQEVVELGLKTRPVRLKNNLHHHCLITNKPTFSWAPVGYQAPSRNIPFKMTDTARKGIGTRSLESLVPLPVLNSACSMEGWHLGTETLPRGRELLSTCHRMSRGEPYSATRSRR</sequence>
<evidence type="ECO:0000313" key="1">
    <source>
        <dbReference type="EMBL" id="KAF6410771.1"/>
    </source>
</evidence>